<dbReference type="Proteomes" id="UP000636010">
    <property type="component" value="Unassembled WGS sequence"/>
</dbReference>
<gene>
    <name evidence="2" type="ORF">GCM10011506_06440</name>
</gene>
<evidence type="ECO:0000259" key="1">
    <source>
        <dbReference type="Pfam" id="PF18731"/>
    </source>
</evidence>
<organism evidence="2 3">
    <name type="scientific">Marivirga lumbricoides</name>
    <dbReference type="NCBI Taxonomy" id="1046115"/>
    <lineage>
        <taxon>Bacteria</taxon>
        <taxon>Pseudomonadati</taxon>
        <taxon>Bacteroidota</taxon>
        <taxon>Cytophagia</taxon>
        <taxon>Cytophagales</taxon>
        <taxon>Marivirgaceae</taxon>
        <taxon>Marivirga</taxon>
    </lineage>
</organism>
<reference evidence="3" key="1">
    <citation type="journal article" date="2019" name="Int. J. Syst. Evol. Microbiol.">
        <title>The Global Catalogue of Microorganisms (GCM) 10K type strain sequencing project: providing services to taxonomists for standard genome sequencing and annotation.</title>
        <authorList>
            <consortium name="The Broad Institute Genomics Platform"/>
            <consortium name="The Broad Institute Genome Sequencing Center for Infectious Disease"/>
            <person name="Wu L."/>
            <person name="Ma J."/>
        </authorList>
    </citation>
    <scope>NUCLEOTIDE SEQUENCE [LARGE SCALE GENOMIC DNA]</scope>
    <source>
        <strain evidence="3">CGMCC 1.10832</strain>
    </source>
</reference>
<name>A0ABQ1LFX0_9BACT</name>
<comment type="caution">
    <text evidence="2">The sequence shown here is derived from an EMBL/GenBank/DDBJ whole genome shotgun (WGS) entry which is preliminary data.</text>
</comment>
<dbReference type="EMBL" id="BMEC01000002">
    <property type="protein sequence ID" value="GGC23944.1"/>
    <property type="molecule type" value="Genomic_DNA"/>
</dbReference>
<dbReference type="RefSeq" id="WP_188460370.1">
    <property type="nucleotide sequence ID" value="NZ_BAABHU010000002.1"/>
</dbReference>
<sequence>MQTTIYFYVPIDIIDQIDHSDKTILLSVCDMIMPKETGFDITEIEIGPLLDSISANKTLQDDLEDITKNESYAIIQTLPEDIKDKGQEMSEVYSYLYCIENTLRIFIEQIGTDKYGDDYFNQLSISNSVKRKIEQRKEEEEKNQWLCIRGNSDLLYLDFKELGDIIVNNWENFKPFFPEQAFVTSKINELSRCRNLVAHNSMITNSEKDLLGLYYNQFLSQINGTRHE</sequence>
<dbReference type="InterPro" id="IPR041650">
    <property type="entry name" value="HEPN_Swt1"/>
</dbReference>
<evidence type="ECO:0000313" key="3">
    <source>
        <dbReference type="Proteomes" id="UP000636010"/>
    </source>
</evidence>
<dbReference type="Pfam" id="PF18731">
    <property type="entry name" value="HEPN_Swt1"/>
    <property type="match status" value="1"/>
</dbReference>
<evidence type="ECO:0000313" key="2">
    <source>
        <dbReference type="EMBL" id="GGC23944.1"/>
    </source>
</evidence>
<accession>A0ABQ1LFX0</accession>
<proteinExistence type="predicted"/>
<feature type="domain" description="Swt1-like HEPN" evidence="1">
    <location>
        <begin position="95"/>
        <end position="209"/>
    </location>
</feature>
<keyword evidence="3" id="KW-1185">Reference proteome</keyword>
<protein>
    <recommendedName>
        <fullName evidence="1">Swt1-like HEPN domain-containing protein</fullName>
    </recommendedName>
</protein>